<gene>
    <name evidence="1" type="ORF">H8S09_02545</name>
</gene>
<reference evidence="1 2" key="1">
    <citation type="submission" date="2020-08" db="EMBL/GenBank/DDBJ databases">
        <title>Genome public.</title>
        <authorList>
            <person name="Liu C."/>
            <person name="Sun Q."/>
        </authorList>
    </citation>
    <scope>NUCLEOTIDE SEQUENCE [LARGE SCALE GENOMIC DNA]</scope>
    <source>
        <strain evidence="1 2">NSJ-10</strain>
    </source>
</reference>
<organism evidence="1 2">
    <name type="scientific">Coprococcus hominis</name>
    <name type="common">ex Liu et al. 2022</name>
    <dbReference type="NCBI Taxonomy" id="2763039"/>
    <lineage>
        <taxon>Bacteria</taxon>
        <taxon>Bacillati</taxon>
        <taxon>Bacillota</taxon>
        <taxon>Clostridia</taxon>
        <taxon>Lachnospirales</taxon>
        <taxon>Lachnospiraceae</taxon>
        <taxon>Coprococcus</taxon>
    </lineage>
</organism>
<accession>A0A8I0DU62</accession>
<keyword evidence="2" id="KW-1185">Reference proteome</keyword>
<sequence>MKKITRKIKCACCGHETEMEVNVSRNVNQAGLDGRPQYKWQLRPYQECPKCHYVSWDISRKTGEDVATLVSSDKYRKVLDSNTNQSRYYEAMLLLIANQEDSLNVILQYLWWTEFTGDSQGTQVRERAISLLKTITDTKPLVMYVFTYIDLLRRNSEFDKAADILNDVSSSMEKNKEDNKLLYQIYQYERRLIEAKDTAPHLVSEVVV</sequence>
<evidence type="ECO:0000313" key="1">
    <source>
        <dbReference type="EMBL" id="MBC5661781.1"/>
    </source>
</evidence>
<protein>
    <recommendedName>
        <fullName evidence="3">DUF2225 domain-containing protein</fullName>
    </recommendedName>
</protein>
<name>A0A8I0DU62_9FIRM</name>
<comment type="caution">
    <text evidence="1">The sequence shown here is derived from an EMBL/GenBank/DDBJ whole genome shotgun (WGS) entry which is preliminary data.</text>
</comment>
<evidence type="ECO:0000313" key="2">
    <source>
        <dbReference type="Proteomes" id="UP000615234"/>
    </source>
</evidence>
<dbReference type="EMBL" id="JACOOX010000002">
    <property type="protein sequence ID" value="MBC5661781.1"/>
    <property type="molecule type" value="Genomic_DNA"/>
</dbReference>
<evidence type="ECO:0008006" key="3">
    <source>
        <dbReference type="Google" id="ProtNLM"/>
    </source>
</evidence>
<dbReference type="RefSeq" id="WP_186847308.1">
    <property type="nucleotide sequence ID" value="NZ_JACOOX010000002.1"/>
</dbReference>
<proteinExistence type="predicted"/>
<dbReference type="AlphaFoldDB" id="A0A8I0DU62"/>
<dbReference type="Proteomes" id="UP000615234">
    <property type="component" value="Unassembled WGS sequence"/>
</dbReference>